<dbReference type="Gene3D" id="3.40.50.720">
    <property type="entry name" value="NAD(P)-binding Rossmann-like Domain"/>
    <property type="match status" value="1"/>
</dbReference>
<dbReference type="PRINTS" id="PR00081">
    <property type="entry name" value="GDHRDH"/>
</dbReference>
<evidence type="ECO:0000256" key="1">
    <source>
        <dbReference type="RuleBase" id="RU000363"/>
    </source>
</evidence>
<dbReference type="SUPFAM" id="SSF51735">
    <property type="entry name" value="NAD(P)-binding Rossmann-fold domains"/>
    <property type="match status" value="1"/>
</dbReference>
<dbReference type="Proteomes" id="UP000030661">
    <property type="component" value="Unassembled WGS sequence"/>
</dbReference>
<dbReference type="PANTHER" id="PTHR43976:SF9">
    <property type="entry name" value="OXIDOREDUCTASE"/>
    <property type="match status" value="1"/>
</dbReference>
<protein>
    <submittedName>
        <fullName evidence="2">Short chain oxidoreductase</fullName>
    </submittedName>
</protein>
<dbReference type="Pfam" id="PF00106">
    <property type="entry name" value="adh_short"/>
    <property type="match status" value="1"/>
</dbReference>
<keyword evidence="3" id="KW-1185">Reference proteome</keyword>
<dbReference type="EMBL" id="DF820469">
    <property type="protein sequence ID" value="GAK58975.1"/>
    <property type="molecule type" value="Genomic_DNA"/>
</dbReference>
<dbReference type="eggNOG" id="COG4221">
    <property type="taxonomic scope" value="Bacteria"/>
</dbReference>
<reference evidence="2 3" key="1">
    <citation type="journal article" date="2015" name="PeerJ">
        <title>First genomic representation of candidate bacterial phylum KSB3 points to enhanced environmental sensing as a trigger of wastewater bulking.</title>
        <authorList>
            <person name="Sekiguchi Y."/>
            <person name="Ohashi A."/>
            <person name="Parks D.H."/>
            <person name="Yamauchi T."/>
            <person name="Tyson G.W."/>
            <person name="Hugenholtz P."/>
        </authorList>
    </citation>
    <scope>NUCLEOTIDE SEQUENCE [LARGE SCALE GENOMIC DNA]</scope>
</reference>
<gene>
    <name evidence="2" type="ORF">U27_05950</name>
</gene>
<accession>A0A081C320</accession>
<proteinExistence type="inferred from homology"/>
<dbReference type="STRING" id="1499967.U27_05950"/>
<dbReference type="HOGENOM" id="CLU_010194_2_9_0"/>
<dbReference type="InterPro" id="IPR036291">
    <property type="entry name" value="NAD(P)-bd_dom_sf"/>
</dbReference>
<sequence>MTQVVLVTGSNSGFGRRIVHTLAKNGYIVFASMRNTRGKNADAARELDLWAQQENMDIRVLDLDVTDDDLVIQAVTQVIEQAGRIDVVVNNVGVACSGVIEAFTIAQAKAVFDVNVFGLLRVNKAVLPFMRQQKSGLLIHISSIFGRLSMPFSGLYSASKFVVEGLVEAYQHELRSAGIEAILIEPGPFPTEHGAKIVFPEDTQIQHDYGEPVAHKIREHGNTFVKLFSGPRAPDPQRIADAVNALVQMSPGTRPLRTVIDDYSGQYIETVNAATEQCQQDYLRQYGLV</sequence>
<dbReference type="InterPro" id="IPR002347">
    <property type="entry name" value="SDR_fam"/>
</dbReference>
<evidence type="ECO:0000313" key="3">
    <source>
        <dbReference type="Proteomes" id="UP000030661"/>
    </source>
</evidence>
<dbReference type="InterPro" id="IPR051911">
    <property type="entry name" value="SDR_oxidoreductase"/>
</dbReference>
<dbReference type="AlphaFoldDB" id="A0A081C320"/>
<dbReference type="PANTHER" id="PTHR43976">
    <property type="entry name" value="SHORT CHAIN DEHYDROGENASE"/>
    <property type="match status" value="1"/>
</dbReference>
<comment type="similarity">
    <text evidence="1">Belongs to the short-chain dehydrogenases/reductases (SDR) family.</text>
</comment>
<dbReference type="PRINTS" id="PR00080">
    <property type="entry name" value="SDRFAMILY"/>
</dbReference>
<organism evidence="2 3">
    <name type="scientific">Vecturithrix granuli</name>
    <dbReference type="NCBI Taxonomy" id="1499967"/>
    <lineage>
        <taxon>Bacteria</taxon>
        <taxon>Candidatus Moduliflexota</taxon>
        <taxon>Candidatus Vecturitrichia</taxon>
        <taxon>Candidatus Vecturitrichales</taxon>
        <taxon>Candidatus Vecturitrichaceae</taxon>
        <taxon>Candidatus Vecturithrix</taxon>
    </lineage>
</organism>
<evidence type="ECO:0000313" key="2">
    <source>
        <dbReference type="EMBL" id="GAK58975.1"/>
    </source>
</evidence>
<name>A0A081C320_VECG1</name>